<gene>
    <name evidence="3" type="ORF">GOP47_0007798</name>
</gene>
<keyword evidence="2" id="KW-1133">Transmembrane helix</keyword>
<evidence type="ECO:0000256" key="1">
    <source>
        <dbReference type="SAM" id="MobiDB-lite"/>
    </source>
</evidence>
<dbReference type="EMBL" id="JABFUD020000007">
    <property type="protein sequence ID" value="KAI5077974.1"/>
    <property type="molecule type" value="Genomic_DNA"/>
</dbReference>
<reference evidence="3" key="1">
    <citation type="submission" date="2021-01" db="EMBL/GenBank/DDBJ databases">
        <title>Adiantum capillus-veneris genome.</title>
        <authorList>
            <person name="Fang Y."/>
            <person name="Liao Q."/>
        </authorList>
    </citation>
    <scope>NUCLEOTIDE SEQUENCE</scope>
    <source>
        <strain evidence="3">H3</strain>
        <tissue evidence="3">Leaf</tissue>
    </source>
</reference>
<name>A0A9D4V1R7_ADICA</name>
<feature type="region of interest" description="Disordered" evidence="1">
    <location>
        <begin position="1"/>
        <end position="20"/>
    </location>
</feature>
<proteinExistence type="predicted"/>
<sequence>MTLMEAETGAAYEREAPCNEEGDTNLAGNEVFEQVVALAGHALEYEKLALEPSTEGLDASLQRDQIYFAMQQVETNCRFLLFYAVLLIAMLLQVALQGILCRFQCSCDEDNDMEGSLAGGMVAAYGAKLQVVKSMFMVGSKACGYRVTKLHAIKR</sequence>
<comment type="caution">
    <text evidence="3">The sequence shown here is derived from an EMBL/GenBank/DDBJ whole genome shotgun (WGS) entry which is preliminary data.</text>
</comment>
<organism evidence="3 4">
    <name type="scientific">Adiantum capillus-veneris</name>
    <name type="common">Maidenhair fern</name>
    <dbReference type="NCBI Taxonomy" id="13818"/>
    <lineage>
        <taxon>Eukaryota</taxon>
        <taxon>Viridiplantae</taxon>
        <taxon>Streptophyta</taxon>
        <taxon>Embryophyta</taxon>
        <taxon>Tracheophyta</taxon>
        <taxon>Polypodiopsida</taxon>
        <taxon>Polypodiidae</taxon>
        <taxon>Polypodiales</taxon>
        <taxon>Pteridineae</taxon>
        <taxon>Pteridaceae</taxon>
        <taxon>Vittarioideae</taxon>
        <taxon>Adiantum</taxon>
    </lineage>
</organism>
<evidence type="ECO:0000313" key="3">
    <source>
        <dbReference type="EMBL" id="KAI5077974.1"/>
    </source>
</evidence>
<evidence type="ECO:0000313" key="4">
    <source>
        <dbReference type="Proteomes" id="UP000886520"/>
    </source>
</evidence>
<dbReference type="Proteomes" id="UP000886520">
    <property type="component" value="Chromosome 7"/>
</dbReference>
<dbReference type="AlphaFoldDB" id="A0A9D4V1R7"/>
<keyword evidence="2" id="KW-0812">Transmembrane</keyword>
<protein>
    <submittedName>
        <fullName evidence="3">Uncharacterized protein</fullName>
    </submittedName>
</protein>
<evidence type="ECO:0000256" key="2">
    <source>
        <dbReference type="SAM" id="Phobius"/>
    </source>
</evidence>
<keyword evidence="2" id="KW-0472">Membrane</keyword>
<keyword evidence="4" id="KW-1185">Reference proteome</keyword>
<feature type="transmembrane region" description="Helical" evidence="2">
    <location>
        <begin position="80"/>
        <end position="100"/>
    </location>
</feature>
<accession>A0A9D4V1R7</accession>